<dbReference type="PANTHER" id="PTHR40429:SF1">
    <property type="entry name" value="FLAGELLAR ASSOCIATED PROTEIN"/>
    <property type="match status" value="1"/>
</dbReference>
<protein>
    <submittedName>
        <fullName evidence="2">Uncharacterized protein</fullName>
    </submittedName>
</protein>
<feature type="compositionally biased region" description="Polar residues" evidence="1">
    <location>
        <begin position="205"/>
        <end position="218"/>
    </location>
</feature>
<feature type="region of interest" description="Disordered" evidence="1">
    <location>
        <begin position="195"/>
        <end position="218"/>
    </location>
</feature>
<dbReference type="Proteomes" id="UP001295684">
    <property type="component" value="Unassembled WGS sequence"/>
</dbReference>
<comment type="caution">
    <text evidence="2">The sequence shown here is derived from an EMBL/GenBank/DDBJ whole genome shotgun (WGS) entry which is preliminary data.</text>
</comment>
<accession>A0AAD1XR73</accession>
<organism evidence="2 3">
    <name type="scientific">Euplotes crassus</name>
    <dbReference type="NCBI Taxonomy" id="5936"/>
    <lineage>
        <taxon>Eukaryota</taxon>
        <taxon>Sar</taxon>
        <taxon>Alveolata</taxon>
        <taxon>Ciliophora</taxon>
        <taxon>Intramacronucleata</taxon>
        <taxon>Spirotrichea</taxon>
        <taxon>Hypotrichia</taxon>
        <taxon>Euplotida</taxon>
        <taxon>Euplotidae</taxon>
        <taxon>Moneuplotes</taxon>
    </lineage>
</organism>
<proteinExistence type="predicted"/>
<evidence type="ECO:0000313" key="3">
    <source>
        <dbReference type="Proteomes" id="UP001295684"/>
    </source>
</evidence>
<evidence type="ECO:0000256" key="1">
    <source>
        <dbReference type="SAM" id="MobiDB-lite"/>
    </source>
</evidence>
<dbReference type="Pfam" id="PF07004">
    <property type="entry name" value="SHIPPO-rpt"/>
    <property type="match status" value="2"/>
</dbReference>
<dbReference type="AlphaFoldDB" id="A0AAD1XR73"/>
<dbReference type="PANTHER" id="PTHR40429">
    <property type="entry name" value="FLAGELLAR ASSOCIATED PROTEIN"/>
    <property type="match status" value="1"/>
</dbReference>
<reference evidence="2" key="1">
    <citation type="submission" date="2023-07" db="EMBL/GenBank/DDBJ databases">
        <authorList>
            <consortium name="AG Swart"/>
            <person name="Singh M."/>
            <person name="Singh A."/>
            <person name="Seah K."/>
            <person name="Emmerich C."/>
        </authorList>
    </citation>
    <scope>NUCLEOTIDE SEQUENCE</scope>
    <source>
        <strain evidence="2">DP1</strain>
    </source>
</reference>
<dbReference type="EMBL" id="CAMPGE010018827">
    <property type="protein sequence ID" value="CAI2377206.1"/>
    <property type="molecule type" value="Genomic_DNA"/>
</dbReference>
<feature type="region of interest" description="Disordered" evidence="1">
    <location>
        <begin position="134"/>
        <end position="168"/>
    </location>
</feature>
<name>A0AAD1XR73_EUPCR</name>
<evidence type="ECO:0000313" key="2">
    <source>
        <dbReference type="EMBL" id="CAI2377206.1"/>
    </source>
</evidence>
<feature type="region of interest" description="Disordered" evidence="1">
    <location>
        <begin position="244"/>
        <end position="275"/>
    </location>
</feature>
<dbReference type="InterPro" id="IPR010736">
    <property type="entry name" value="SHIPPO-rpt"/>
</dbReference>
<sequence>MSEDGETKAEKPLTMKGFDAIYRALDSKAAHTSFGTLPLSYEQTAPNFKFGTQKKSDGDKVFMGEEMARNINQGKHSPGPVYETHDKNKYDKAPGWGFGTDGKMKKIKPKFDFYENDRFFDDPIDADHNRKRKTCAPKFGTEPRFQVNAFEKSPGPGYDPQDKPEKRKEPKYTFGFRRTKGNQNALVNQTATTKTVGPGRYAPESSVNPSNRKNNPRWTLSKAGRFATGIKGFDKHQTYETRGAVGSQYNSKKRTAPSAHFGTAPRDISSKMGTFKDNMTGAMKVKMPHSKW</sequence>
<gene>
    <name evidence="2" type="ORF">ECRASSUSDP1_LOCUS18589</name>
</gene>
<keyword evidence="3" id="KW-1185">Reference proteome</keyword>